<gene>
    <name evidence="1" type="ORF">METZ01_LOCUS345941</name>
</gene>
<sequence length="39" mass="4708">MDFDEIFERRHSQILTMMKRPKSGCLKVFYIIADKSLMK</sequence>
<organism evidence="1">
    <name type="scientific">marine metagenome</name>
    <dbReference type="NCBI Taxonomy" id="408172"/>
    <lineage>
        <taxon>unclassified sequences</taxon>
        <taxon>metagenomes</taxon>
        <taxon>ecological metagenomes</taxon>
    </lineage>
</organism>
<reference evidence="1" key="1">
    <citation type="submission" date="2018-05" db="EMBL/GenBank/DDBJ databases">
        <authorList>
            <person name="Lanie J.A."/>
            <person name="Ng W.-L."/>
            <person name="Kazmierczak K.M."/>
            <person name="Andrzejewski T.M."/>
            <person name="Davidsen T.M."/>
            <person name="Wayne K.J."/>
            <person name="Tettelin H."/>
            <person name="Glass J.I."/>
            <person name="Rusch D."/>
            <person name="Podicherti R."/>
            <person name="Tsui H.-C.T."/>
            <person name="Winkler M.E."/>
        </authorList>
    </citation>
    <scope>NUCLEOTIDE SEQUENCE</scope>
</reference>
<accession>A0A382R7G9</accession>
<evidence type="ECO:0000313" key="1">
    <source>
        <dbReference type="EMBL" id="SVC93087.1"/>
    </source>
</evidence>
<dbReference type="AlphaFoldDB" id="A0A382R7G9"/>
<dbReference type="EMBL" id="UINC01119337">
    <property type="protein sequence ID" value="SVC93087.1"/>
    <property type="molecule type" value="Genomic_DNA"/>
</dbReference>
<name>A0A382R7G9_9ZZZZ</name>
<protein>
    <submittedName>
        <fullName evidence="1">Uncharacterized protein</fullName>
    </submittedName>
</protein>
<proteinExistence type="predicted"/>